<dbReference type="Proteomes" id="UP000183832">
    <property type="component" value="Unassembled WGS sequence"/>
</dbReference>
<evidence type="ECO:0000313" key="2">
    <source>
        <dbReference type="Proteomes" id="UP000183832"/>
    </source>
</evidence>
<organism evidence="1 2">
    <name type="scientific">Clunio marinus</name>
    <dbReference type="NCBI Taxonomy" id="568069"/>
    <lineage>
        <taxon>Eukaryota</taxon>
        <taxon>Metazoa</taxon>
        <taxon>Ecdysozoa</taxon>
        <taxon>Arthropoda</taxon>
        <taxon>Hexapoda</taxon>
        <taxon>Insecta</taxon>
        <taxon>Pterygota</taxon>
        <taxon>Neoptera</taxon>
        <taxon>Endopterygota</taxon>
        <taxon>Diptera</taxon>
        <taxon>Nematocera</taxon>
        <taxon>Chironomoidea</taxon>
        <taxon>Chironomidae</taxon>
        <taxon>Clunio</taxon>
    </lineage>
</organism>
<proteinExistence type="predicted"/>
<dbReference type="EMBL" id="CVRI01000064">
    <property type="protein sequence ID" value="CRL05105.1"/>
    <property type="molecule type" value="Genomic_DNA"/>
</dbReference>
<reference evidence="1 2" key="1">
    <citation type="submission" date="2015-04" db="EMBL/GenBank/DDBJ databases">
        <authorList>
            <person name="Syromyatnikov M.Y."/>
            <person name="Popov V.N."/>
        </authorList>
    </citation>
    <scope>NUCLEOTIDE SEQUENCE [LARGE SCALE GENOMIC DNA]</scope>
</reference>
<keyword evidence="2" id="KW-1185">Reference proteome</keyword>
<accession>A0A1J1J2N7</accession>
<name>A0A1J1J2N7_9DIPT</name>
<protein>
    <submittedName>
        <fullName evidence="1">CLUMA_CG018341, isoform A</fullName>
    </submittedName>
</protein>
<sequence length="112" mass="13114">MLNNKFEHKILPMCKQMKDFVSCVSYMLNFKVKKSEFSVEIRKVFNLYLDLLKRRLTEFLNPPQMVNLKNPSEPSFVDEAANKEGLSAKVCTLTTYELNQQYFVAFAINHLI</sequence>
<gene>
    <name evidence="1" type="ORF">CLUMA_CG018341</name>
</gene>
<dbReference type="AlphaFoldDB" id="A0A1J1J2N7"/>
<evidence type="ECO:0000313" key="1">
    <source>
        <dbReference type="EMBL" id="CRL05105.1"/>
    </source>
</evidence>